<keyword evidence="12" id="KW-1185">Reference proteome</keyword>
<reference evidence="11 12" key="1">
    <citation type="submission" date="2021-04" db="EMBL/GenBank/DDBJ databases">
        <authorList>
            <consortium name="Wellcome Sanger Institute Data Sharing"/>
        </authorList>
    </citation>
    <scope>NUCLEOTIDE SEQUENCE [LARGE SCALE GENOMIC DNA]</scope>
</reference>
<dbReference type="PANTHER" id="PTHR14453">
    <property type="entry name" value="PARP/ZINC FINGER CCCH TYPE DOMAIN CONTAINING PROTEIN"/>
    <property type="match status" value="1"/>
</dbReference>
<dbReference type="PANTHER" id="PTHR14453:SF94">
    <property type="entry name" value="PROTEIN MONO-ADP-RIBOSYLTRANSFERASE PARP10"/>
    <property type="match status" value="1"/>
</dbReference>
<keyword evidence="3 7" id="KW-0808">Transferase</keyword>
<dbReference type="FunFam" id="3.90.228.10:FF:000008">
    <property type="entry name" value="Poly [ADP-ribose] polymerase"/>
    <property type="match status" value="1"/>
</dbReference>
<dbReference type="Pfam" id="PF00644">
    <property type="entry name" value="PARP"/>
    <property type="match status" value="1"/>
</dbReference>
<feature type="domain" description="PARP catalytic" evidence="10">
    <location>
        <begin position="332"/>
        <end position="535"/>
    </location>
</feature>
<keyword evidence="5" id="KW-0539">Nucleus</keyword>
<evidence type="ECO:0000256" key="2">
    <source>
        <dbReference type="ARBA" id="ARBA00022676"/>
    </source>
</evidence>
<evidence type="ECO:0000259" key="10">
    <source>
        <dbReference type="PROSITE" id="PS51059"/>
    </source>
</evidence>
<dbReference type="PROSITE" id="PS50918">
    <property type="entry name" value="WWE"/>
    <property type="match status" value="1"/>
</dbReference>
<evidence type="ECO:0000256" key="6">
    <source>
        <dbReference type="ARBA" id="ARBA00024347"/>
    </source>
</evidence>
<dbReference type="PROSITE" id="PS50330">
    <property type="entry name" value="UIM"/>
    <property type="match status" value="1"/>
</dbReference>
<name>A0AAQ6IHQ6_ANATE</name>
<dbReference type="GO" id="GO:0005737">
    <property type="term" value="C:cytoplasm"/>
    <property type="evidence" value="ECO:0007669"/>
    <property type="project" value="TreeGrafter"/>
</dbReference>
<comment type="similarity">
    <text evidence="6">Belongs to the ARTD/PARP family.</text>
</comment>
<evidence type="ECO:0000256" key="1">
    <source>
        <dbReference type="ARBA" id="ARBA00004123"/>
    </source>
</evidence>
<dbReference type="GO" id="GO:0003950">
    <property type="term" value="F:NAD+ poly-ADP-ribosyltransferase activity"/>
    <property type="evidence" value="ECO:0007669"/>
    <property type="project" value="UniProtKB-UniRule"/>
</dbReference>
<dbReference type="InterPro" id="IPR004170">
    <property type="entry name" value="WWE_dom"/>
</dbReference>
<protein>
    <recommendedName>
        <fullName evidence="7">Poly [ADP-ribose] polymerase</fullName>
        <shortName evidence="7">PARP</shortName>
        <ecNumber evidence="7">2.4.2.-</ecNumber>
    </recommendedName>
</protein>
<dbReference type="GO" id="GO:1990404">
    <property type="term" value="F:NAD+-protein mono-ADP-ribosyltransferase activity"/>
    <property type="evidence" value="ECO:0007669"/>
    <property type="project" value="TreeGrafter"/>
</dbReference>
<accession>A0AAQ6IHQ6</accession>
<dbReference type="SUPFAM" id="SSF56399">
    <property type="entry name" value="ADP-ribosylation"/>
    <property type="match status" value="1"/>
</dbReference>
<reference evidence="11" key="3">
    <citation type="submission" date="2025-09" db="UniProtKB">
        <authorList>
            <consortium name="Ensembl"/>
        </authorList>
    </citation>
    <scope>IDENTIFICATION</scope>
</reference>
<evidence type="ECO:0000259" key="9">
    <source>
        <dbReference type="PROSITE" id="PS50918"/>
    </source>
</evidence>
<comment type="subcellular location">
    <subcellularLocation>
        <location evidence="1">Nucleus</location>
    </subcellularLocation>
</comment>
<feature type="region of interest" description="Disordered" evidence="8">
    <location>
        <begin position="48"/>
        <end position="74"/>
    </location>
</feature>
<dbReference type="InterPro" id="IPR037197">
    <property type="entry name" value="WWE_dom_sf"/>
</dbReference>
<evidence type="ECO:0000256" key="3">
    <source>
        <dbReference type="ARBA" id="ARBA00022679"/>
    </source>
</evidence>
<dbReference type="Pfam" id="PF02825">
    <property type="entry name" value="WWE"/>
    <property type="match status" value="1"/>
</dbReference>
<proteinExistence type="inferred from homology"/>
<dbReference type="CDD" id="cd01439">
    <property type="entry name" value="TCCD_inducible_PARP_like"/>
    <property type="match status" value="1"/>
</dbReference>
<dbReference type="GO" id="GO:0070212">
    <property type="term" value="P:protein poly-ADP-ribosylation"/>
    <property type="evidence" value="ECO:0007669"/>
    <property type="project" value="TreeGrafter"/>
</dbReference>
<dbReference type="Ensembl" id="ENSATET00000079111.1">
    <property type="protein sequence ID" value="ENSATEP00000073267.1"/>
    <property type="gene ID" value="ENSATEG00000031489.1"/>
</dbReference>
<feature type="compositionally biased region" description="Polar residues" evidence="8">
    <location>
        <begin position="48"/>
        <end position="66"/>
    </location>
</feature>
<dbReference type="PROSITE" id="PS51059">
    <property type="entry name" value="PARP_CATALYTIC"/>
    <property type="match status" value="1"/>
</dbReference>
<dbReference type="Gene3D" id="3.90.228.10">
    <property type="match status" value="1"/>
</dbReference>
<evidence type="ECO:0000256" key="7">
    <source>
        <dbReference type="RuleBase" id="RU362114"/>
    </source>
</evidence>
<dbReference type="GO" id="GO:0003714">
    <property type="term" value="F:transcription corepressor activity"/>
    <property type="evidence" value="ECO:0007669"/>
    <property type="project" value="TreeGrafter"/>
</dbReference>
<dbReference type="InterPro" id="IPR012317">
    <property type="entry name" value="Poly(ADP-ribose)pol_cat_dom"/>
</dbReference>
<keyword evidence="2 7" id="KW-0328">Glycosyltransferase</keyword>
<dbReference type="InterPro" id="IPR003903">
    <property type="entry name" value="UIM_dom"/>
</dbReference>
<dbReference type="GO" id="GO:0005634">
    <property type="term" value="C:nucleus"/>
    <property type="evidence" value="ECO:0007669"/>
    <property type="project" value="UniProtKB-SubCell"/>
</dbReference>
<dbReference type="GO" id="GO:0010629">
    <property type="term" value="P:negative regulation of gene expression"/>
    <property type="evidence" value="ECO:0007669"/>
    <property type="project" value="TreeGrafter"/>
</dbReference>
<dbReference type="EC" id="2.4.2.-" evidence="7"/>
<evidence type="ECO:0000256" key="5">
    <source>
        <dbReference type="ARBA" id="ARBA00023242"/>
    </source>
</evidence>
<dbReference type="InterPro" id="IPR052056">
    <property type="entry name" value="Mono-ARTD/PARP"/>
</dbReference>
<dbReference type="SUPFAM" id="SSF117839">
    <property type="entry name" value="WWE domain"/>
    <property type="match status" value="1"/>
</dbReference>
<dbReference type="GeneTree" id="ENSGT00940000162035"/>
<feature type="domain" description="WWE" evidence="9">
    <location>
        <begin position="241"/>
        <end position="320"/>
    </location>
</feature>
<dbReference type="AlphaFoldDB" id="A0AAQ6IHQ6"/>
<organism evidence="11 12">
    <name type="scientific">Anabas testudineus</name>
    <name type="common">Climbing perch</name>
    <name type="synonym">Anthias testudineus</name>
    <dbReference type="NCBI Taxonomy" id="64144"/>
    <lineage>
        <taxon>Eukaryota</taxon>
        <taxon>Metazoa</taxon>
        <taxon>Chordata</taxon>
        <taxon>Craniata</taxon>
        <taxon>Vertebrata</taxon>
        <taxon>Euteleostomi</taxon>
        <taxon>Actinopterygii</taxon>
        <taxon>Neopterygii</taxon>
        <taxon>Teleostei</taxon>
        <taxon>Neoteleostei</taxon>
        <taxon>Acanthomorphata</taxon>
        <taxon>Anabantaria</taxon>
        <taxon>Anabantiformes</taxon>
        <taxon>Anabantoidei</taxon>
        <taxon>Anabantidae</taxon>
        <taxon>Anabas</taxon>
    </lineage>
</organism>
<reference evidence="11" key="2">
    <citation type="submission" date="2025-08" db="UniProtKB">
        <authorList>
            <consortium name="Ensembl"/>
        </authorList>
    </citation>
    <scope>IDENTIFICATION</scope>
</reference>
<evidence type="ECO:0000313" key="12">
    <source>
        <dbReference type="Proteomes" id="UP000265040"/>
    </source>
</evidence>
<keyword evidence="4 7" id="KW-0520">NAD</keyword>
<evidence type="ECO:0000256" key="4">
    <source>
        <dbReference type="ARBA" id="ARBA00023027"/>
    </source>
</evidence>
<dbReference type="Proteomes" id="UP000265040">
    <property type="component" value="Chromosome 11"/>
</dbReference>
<evidence type="ECO:0000256" key="8">
    <source>
        <dbReference type="SAM" id="MobiDB-lite"/>
    </source>
</evidence>
<dbReference type="SMART" id="SM00726">
    <property type="entry name" value="UIM"/>
    <property type="match status" value="2"/>
</dbReference>
<dbReference type="Gene3D" id="3.30.720.50">
    <property type="match status" value="1"/>
</dbReference>
<sequence>MYFFVGLLAEAKKIVSAIDKGFDVGASGSDQLDEMDLYTEEVSTTLVHQDSDATSVDASQLSTEGNTGSGLLRNDGARDLSGSLEEEAQLSLAIQYSMESSNWSLDDEEEQLRKALELSRKMVQATDKSPQGDKLEMGIDVSLQDAIKAANTIQLVVFAGYSCDLIRVDIAFGKKVTQRQVEEKLEHRSVKNMSEYHRKCLEMIKRKHAVEIQVQGTIITVSGFKDFVTGGVWDVKLLLDKITNSISDQEILTTVKWLHHDPVSSEAVPYSADATVFIENAWRMKLDKVDILLDNQPHIISFEKMQEYNIASRKSVKISRKLLELGDLSEDIPDEEISLLSNLPEATRVDEESDEFQTVVKNFYETIQEYHNKIRIIQVEKLMNRLLYNQYKLKKASILQRATYPEVERTLYHGTNEASVKEICIHGFNRSFCGKNATVYGQGVYFAVNSALSVQDQYSPPNTDGHKFVFVSKVLTGDFTKGCHSMKTAPLKETGEIPLRYDSVTDNITKPSMFVIFNDTQAFPEYLITCQKIHR</sequence>
<evidence type="ECO:0000313" key="11">
    <source>
        <dbReference type="Ensembl" id="ENSATEP00000073267.1"/>
    </source>
</evidence>